<accession>A0A2S5KWK5</accession>
<organism evidence="1 2">
    <name type="scientific">Proteobacteria bacterium 228</name>
    <dbReference type="NCBI Taxonomy" id="2083153"/>
    <lineage>
        <taxon>Bacteria</taxon>
        <taxon>Pseudomonadati</taxon>
        <taxon>Pseudomonadota</taxon>
    </lineage>
</organism>
<evidence type="ECO:0000313" key="2">
    <source>
        <dbReference type="Proteomes" id="UP000238196"/>
    </source>
</evidence>
<dbReference type="EMBL" id="PRLP01000009">
    <property type="protein sequence ID" value="PPC78889.1"/>
    <property type="molecule type" value="Genomic_DNA"/>
</dbReference>
<reference evidence="1 2" key="1">
    <citation type="submission" date="2018-02" db="EMBL/GenBank/DDBJ databases">
        <title>novel marine gammaproteobacteria from coastal saline agro ecosystem.</title>
        <authorList>
            <person name="Krishnan R."/>
            <person name="Ramesh Kumar N."/>
        </authorList>
    </citation>
    <scope>NUCLEOTIDE SEQUENCE [LARGE SCALE GENOMIC DNA]</scope>
    <source>
        <strain evidence="1 2">228</strain>
    </source>
</reference>
<comment type="caution">
    <text evidence="1">The sequence shown here is derived from an EMBL/GenBank/DDBJ whole genome shotgun (WGS) entry which is preliminary data.</text>
</comment>
<gene>
    <name evidence="1" type="ORF">C4K68_03365</name>
</gene>
<protein>
    <submittedName>
        <fullName evidence="1">Uncharacterized protein</fullName>
    </submittedName>
</protein>
<sequence length="133" mass="15163">MRSCTSILAREYWLDGRRQNNCSCLFLSFDDGCSYKVFFDDGDDRWRLVETVTPQERTLQGEKGVHFPHRQYLPAYMEAGYLQRYASVDHGLLLGFSSGLEISLSHDAGRDVETMLVILPGGKSKAAYQECRL</sequence>
<dbReference type="Proteomes" id="UP000238196">
    <property type="component" value="Unassembled WGS sequence"/>
</dbReference>
<name>A0A2S5KWK5_9PROT</name>
<evidence type="ECO:0000313" key="1">
    <source>
        <dbReference type="EMBL" id="PPC78889.1"/>
    </source>
</evidence>
<proteinExistence type="predicted"/>
<dbReference type="AlphaFoldDB" id="A0A2S5KWK5"/>